<proteinExistence type="predicted"/>
<evidence type="ECO:0000313" key="2">
    <source>
        <dbReference type="EMBL" id="GGM54222.1"/>
    </source>
</evidence>
<name>A0A8H9GS92_9DEIO</name>
<keyword evidence="3" id="KW-1185">Reference proteome</keyword>
<organism evidence="2 3">
    <name type="scientific">Deinococcus arenae</name>
    <dbReference type="NCBI Taxonomy" id="1452751"/>
    <lineage>
        <taxon>Bacteria</taxon>
        <taxon>Thermotogati</taxon>
        <taxon>Deinococcota</taxon>
        <taxon>Deinococci</taxon>
        <taxon>Deinococcales</taxon>
        <taxon>Deinococcaceae</taxon>
        <taxon>Deinococcus</taxon>
    </lineage>
</organism>
<reference evidence="3" key="1">
    <citation type="journal article" date="2019" name="Int. J. Syst. Evol. Microbiol.">
        <title>The Global Catalogue of Microorganisms (GCM) 10K type strain sequencing project: providing services to taxonomists for standard genome sequencing and annotation.</title>
        <authorList>
            <consortium name="The Broad Institute Genomics Platform"/>
            <consortium name="The Broad Institute Genome Sequencing Center for Infectious Disease"/>
            <person name="Wu L."/>
            <person name="Ma J."/>
        </authorList>
    </citation>
    <scope>NUCLEOTIDE SEQUENCE [LARGE SCALE GENOMIC DNA]</scope>
    <source>
        <strain evidence="3">JCM 31047</strain>
    </source>
</reference>
<comment type="caution">
    <text evidence="2">The sequence shown here is derived from an EMBL/GenBank/DDBJ whole genome shotgun (WGS) entry which is preliminary data.</text>
</comment>
<dbReference type="Proteomes" id="UP000600547">
    <property type="component" value="Unassembled WGS sequence"/>
</dbReference>
<sequence>MQAGVPAEHPLGSTKWELALREIDDLVGSVQFGMVLADAGYGVNAKFRRALTDRGLRWSVGTIRTQRVYPAHVHLIPIPKHFRGRPQKYPTPSEEAETIETVLSREQWRRVIWRQGTKGPLMGTFAAKYVRLADGNENARGQHLPRRWCLGDRGAACPRGTKVLPPQFAAGDVI</sequence>
<gene>
    <name evidence="2" type="ORF">GCM10008956_32650</name>
</gene>
<dbReference type="InterPro" id="IPR038721">
    <property type="entry name" value="IS701-like_DDE_dom"/>
</dbReference>
<dbReference type="Pfam" id="PF13546">
    <property type="entry name" value="DDE_5"/>
    <property type="match status" value="1"/>
</dbReference>
<dbReference type="AlphaFoldDB" id="A0A8H9GS92"/>
<protein>
    <recommendedName>
        <fullName evidence="1">Transposase IS701-like DDE domain-containing protein</fullName>
    </recommendedName>
</protein>
<dbReference type="EMBL" id="BMQG01000015">
    <property type="protein sequence ID" value="GGM54222.1"/>
    <property type="molecule type" value="Genomic_DNA"/>
</dbReference>
<dbReference type="PANTHER" id="PTHR33627">
    <property type="entry name" value="TRANSPOSASE"/>
    <property type="match status" value="1"/>
</dbReference>
<evidence type="ECO:0000313" key="3">
    <source>
        <dbReference type="Proteomes" id="UP000600547"/>
    </source>
</evidence>
<evidence type="ECO:0000259" key="1">
    <source>
        <dbReference type="Pfam" id="PF13546"/>
    </source>
</evidence>
<dbReference type="PANTHER" id="PTHR33627:SF1">
    <property type="entry name" value="TRANSPOSASE"/>
    <property type="match status" value="1"/>
</dbReference>
<accession>A0A8H9GS92</accession>
<feature type="domain" description="Transposase IS701-like DDE" evidence="1">
    <location>
        <begin position="2"/>
        <end position="120"/>
    </location>
</feature>
<dbReference type="InterPro" id="IPR039365">
    <property type="entry name" value="IS701-like"/>
</dbReference>